<dbReference type="OrthoDB" id="5958943at2759"/>
<evidence type="ECO:0000256" key="5">
    <source>
        <dbReference type="SAM" id="MobiDB-lite"/>
    </source>
</evidence>
<evidence type="ECO:0000256" key="4">
    <source>
        <dbReference type="ARBA" id="ARBA00023242"/>
    </source>
</evidence>
<evidence type="ECO:0000259" key="6">
    <source>
        <dbReference type="PROSITE" id="PS50048"/>
    </source>
</evidence>
<dbReference type="Gene3D" id="4.10.240.10">
    <property type="entry name" value="Zn(2)-C6 fungal-type DNA-binding domain"/>
    <property type="match status" value="1"/>
</dbReference>
<accession>A0A178CX73</accession>
<sequence>MEEASRPPGPKRQRRQYRSCDNCRKGRRACDAVSLGINPLQPNSTGAGTSSAAIACSTCRRANKECTFTWLQDLPRGTLPESLKQKFSRRYDPALHTRGESSRGPRHPSQSNLPHGASFSETANTRTNWSMDRPAAGNTNSPWQAQIAPPREQLVHGTIEQQAATTWSATGPGSSVDTSGASTNWLENIAWSTTPFPHDQGQEFWPPGATYVGAQVPSFDDSGQSSSFESWNSPMYDSLAGYPRFNNEVFDELNPSLPYPPEQTGTFPQTLDSGDLSLLTDPGLGNIPPYMSQIADDITFNMREFDLTQSFSKGLISDRLLSIYHDSFENTLSCWVTVSNCPYKMPRLLQGSPNQRQRLVSYLASTGFYQRIRRLDNAFSPLRKQSLSRGDGARVSKALMLAIMAFACQWTHSHNRVRRLRATDLESDVNEPQYATGENMPDTTGVDPYDFERLVQQSLWNEAADAVHACLNIDSFELVFALMIFAIMERPLNRRRADIYEHSSLFSEHDNTSVASSVPATSSRDGALPSADRTRAITVGNERYLEIALRHLLTWKRRISSTRRQQAARAQLSSQNTAKPPEPILLEDYQAFDMLFWFSIMCDTTSAVLNEQGPVIPDDDSVFTLDGGQPASQPPGVAAPFDRHSHPPRSISSNASVWGSCLANAQPVFGVPAVRWPWPQDVGERLLQEATPVKVLLWRRLTVLHAHLSKETPPAAMERCIAETLKVYEYWQQHYGDFMLDCLANHAQLPFKIQSWYVVLGSHWHLAGLLLAQYIDVADGTLKSESVQRSLRQSSALVLELQKANAYAIANLARAAKPPESPMSGQDQSFHYATAYGALVTEPWPEVLNRALAKACEVLLTWLSSTKEPAAASAAALTASQQAWISANTSVSELTRQSTSCIDALSFLGSSSDLALSTASSLKSRLRSLNAGPPQAFDRVHWQDFGLDNLVY</sequence>
<keyword evidence="2" id="KW-0238">DNA-binding</keyword>
<feature type="region of interest" description="Disordered" evidence="5">
    <location>
        <begin position="95"/>
        <end position="121"/>
    </location>
</feature>
<dbReference type="InterPro" id="IPR001138">
    <property type="entry name" value="Zn2Cys6_DnaBD"/>
</dbReference>
<keyword evidence="1" id="KW-0805">Transcription regulation</keyword>
<keyword evidence="3" id="KW-0804">Transcription</keyword>
<dbReference type="SMART" id="SM00066">
    <property type="entry name" value="GAL4"/>
    <property type="match status" value="1"/>
</dbReference>
<dbReference type="CDD" id="cd00067">
    <property type="entry name" value="GAL4"/>
    <property type="match status" value="1"/>
</dbReference>
<evidence type="ECO:0000256" key="2">
    <source>
        <dbReference type="ARBA" id="ARBA00023125"/>
    </source>
</evidence>
<protein>
    <recommendedName>
        <fullName evidence="6">Zn(2)-C6 fungal-type domain-containing protein</fullName>
    </recommendedName>
</protein>
<dbReference type="GO" id="GO:0003677">
    <property type="term" value="F:DNA binding"/>
    <property type="evidence" value="ECO:0007669"/>
    <property type="project" value="UniProtKB-KW"/>
</dbReference>
<dbReference type="PROSITE" id="PS50048">
    <property type="entry name" value="ZN2_CY6_FUNGAL_2"/>
    <property type="match status" value="1"/>
</dbReference>
<dbReference type="Proteomes" id="UP000185904">
    <property type="component" value="Unassembled WGS sequence"/>
</dbReference>
<dbReference type="InterPro" id="IPR050797">
    <property type="entry name" value="Carb_Metab_Trans_Reg"/>
</dbReference>
<comment type="caution">
    <text evidence="7">The sequence shown here is derived from an EMBL/GenBank/DDBJ whole genome shotgun (WGS) entry which is preliminary data.</text>
</comment>
<dbReference type="AlphaFoldDB" id="A0A178CX73"/>
<reference evidence="7 8" key="1">
    <citation type="submission" date="2016-03" db="EMBL/GenBank/DDBJ databases">
        <title>The draft genome sequence of Fonsecaea nubica causative agent of cutaneous subcutaneous infection in human host.</title>
        <authorList>
            <person name="Costa F."/>
            <person name="Sybren D.H."/>
            <person name="Raittz R.T."/>
            <person name="Weiss V.A."/>
            <person name="Leao A.C."/>
            <person name="Gomes R."/>
            <person name="De Souza E.M."/>
            <person name="Pedrosa F.O."/>
            <person name="Steffens M.B."/>
            <person name="Bombassaro A."/>
            <person name="Tadra-Sfeir M.Z."/>
            <person name="Moreno L.F."/>
            <person name="Najafzadeh M.J."/>
            <person name="Felipe M.S."/>
            <person name="Teixeira M."/>
            <person name="Sun J."/>
            <person name="Xi L."/>
            <person name="Castro M.A."/>
            <person name="Vicente V.A."/>
        </authorList>
    </citation>
    <scope>NUCLEOTIDE SEQUENCE [LARGE SCALE GENOMIC DNA]</scope>
    <source>
        <strain evidence="7 8">CBS 269.64</strain>
    </source>
</reference>
<evidence type="ECO:0000313" key="8">
    <source>
        <dbReference type="Proteomes" id="UP000185904"/>
    </source>
</evidence>
<dbReference type="GO" id="GO:0000981">
    <property type="term" value="F:DNA-binding transcription factor activity, RNA polymerase II-specific"/>
    <property type="evidence" value="ECO:0007669"/>
    <property type="project" value="InterPro"/>
</dbReference>
<dbReference type="GeneID" id="34590246"/>
<feature type="compositionally biased region" description="Polar residues" evidence="5">
    <location>
        <begin position="108"/>
        <end position="121"/>
    </location>
</feature>
<dbReference type="PANTHER" id="PTHR31668">
    <property type="entry name" value="GLUCOSE TRANSPORT TRANSCRIPTION REGULATOR RGT1-RELATED-RELATED"/>
    <property type="match status" value="1"/>
</dbReference>
<evidence type="ECO:0000256" key="1">
    <source>
        <dbReference type="ARBA" id="ARBA00023015"/>
    </source>
</evidence>
<evidence type="ECO:0000313" key="7">
    <source>
        <dbReference type="EMBL" id="OAL33822.1"/>
    </source>
</evidence>
<feature type="domain" description="Zn(2)-C6 fungal-type" evidence="6">
    <location>
        <begin position="19"/>
        <end position="68"/>
    </location>
</feature>
<dbReference type="PANTHER" id="PTHR31668:SF30">
    <property type="entry name" value="ZN(II)2CYS6 TRANSCRIPTION FACTOR (EUROFUNG)"/>
    <property type="match status" value="1"/>
</dbReference>
<dbReference type="InterPro" id="IPR036864">
    <property type="entry name" value="Zn2-C6_fun-type_DNA-bd_sf"/>
</dbReference>
<name>A0A178CX73_9EURO</name>
<proteinExistence type="predicted"/>
<keyword evidence="8" id="KW-1185">Reference proteome</keyword>
<dbReference type="RefSeq" id="XP_022498834.1">
    <property type="nucleotide sequence ID" value="XM_022645121.1"/>
</dbReference>
<gene>
    <name evidence="7" type="ORF">AYO20_06833</name>
</gene>
<dbReference type="EMBL" id="LVCJ01000045">
    <property type="protein sequence ID" value="OAL33822.1"/>
    <property type="molecule type" value="Genomic_DNA"/>
</dbReference>
<keyword evidence="4" id="KW-0539">Nucleus</keyword>
<dbReference type="SUPFAM" id="SSF57701">
    <property type="entry name" value="Zn2/Cys6 DNA-binding domain"/>
    <property type="match status" value="1"/>
</dbReference>
<evidence type="ECO:0000256" key="3">
    <source>
        <dbReference type="ARBA" id="ARBA00023163"/>
    </source>
</evidence>
<dbReference type="GO" id="GO:0008270">
    <property type="term" value="F:zinc ion binding"/>
    <property type="evidence" value="ECO:0007669"/>
    <property type="project" value="InterPro"/>
</dbReference>
<organism evidence="7 8">
    <name type="scientific">Fonsecaea nubica</name>
    <dbReference type="NCBI Taxonomy" id="856822"/>
    <lineage>
        <taxon>Eukaryota</taxon>
        <taxon>Fungi</taxon>
        <taxon>Dikarya</taxon>
        <taxon>Ascomycota</taxon>
        <taxon>Pezizomycotina</taxon>
        <taxon>Eurotiomycetes</taxon>
        <taxon>Chaetothyriomycetidae</taxon>
        <taxon>Chaetothyriales</taxon>
        <taxon>Herpotrichiellaceae</taxon>
        <taxon>Fonsecaea</taxon>
    </lineage>
</organism>